<evidence type="ECO:0000256" key="6">
    <source>
        <dbReference type="ARBA" id="ARBA00013269"/>
    </source>
</evidence>
<evidence type="ECO:0000256" key="13">
    <source>
        <dbReference type="ARBA" id="ARBA00047317"/>
    </source>
</evidence>
<dbReference type="UniPathway" id="UPA00344"/>
<dbReference type="FunFam" id="3.40.980.10:FF:000004">
    <property type="entry name" value="Molybdopterin molybdenumtransferase"/>
    <property type="match status" value="1"/>
</dbReference>
<evidence type="ECO:0000256" key="7">
    <source>
        <dbReference type="ARBA" id="ARBA00021108"/>
    </source>
</evidence>
<comment type="pathway">
    <text evidence="4 14">Cofactor biosynthesis; molybdopterin biosynthesis.</text>
</comment>
<dbReference type="SMART" id="SM00852">
    <property type="entry name" value="MoCF_biosynth"/>
    <property type="match status" value="1"/>
</dbReference>
<evidence type="ECO:0000256" key="9">
    <source>
        <dbReference type="ARBA" id="ARBA00022679"/>
    </source>
</evidence>
<dbReference type="NCBIfam" id="NF045515">
    <property type="entry name" value="Glp_gephyrin"/>
    <property type="match status" value="1"/>
</dbReference>
<keyword evidence="11 14" id="KW-0460">Magnesium</keyword>
<evidence type="ECO:0000256" key="14">
    <source>
        <dbReference type="RuleBase" id="RU365090"/>
    </source>
</evidence>
<feature type="domain" description="MoaB/Mog" evidence="15">
    <location>
        <begin position="187"/>
        <end position="326"/>
    </location>
</feature>
<dbReference type="RefSeq" id="WP_078664689.1">
    <property type="nucleotide sequence ID" value="NZ_FUXM01000004.1"/>
</dbReference>
<dbReference type="Gene3D" id="3.40.980.10">
    <property type="entry name" value="MoaB/Mog-like domain"/>
    <property type="match status" value="1"/>
</dbReference>
<dbReference type="Pfam" id="PF00994">
    <property type="entry name" value="MoCF_biosynth"/>
    <property type="match status" value="1"/>
</dbReference>
<dbReference type="NCBIfam" id="TIGR00177">
    <property type="entry name" value="molyb_syn"/>
    <property type="match status" value="1"/>
</dbReference>
<dbReference type="InterPro" id="IPR036688">
    <property type="entry name" value="MoeA_C_domain_IV_sf"/>
</dbReference>
<accession>A0A1T4MFJ6</accession>
<dbReference type="GO" id="GO:0061599">
    <property type="term" value="F:molybdopterin molybdotransferase activity"/>
    <property type="evidence" value="ECO:0007669"/>
    <property type="project" value="UniProtKB-UniRule"/>
</dbReference>
<dbReference type="EMBL" id="FUXM01000004">
    <property type="protein sequence ID" value="SJZ65637.1"/>
    <property type="molecule type" value="Genomic_DNA"/>
</dbReference>
<dbReference type="OrthoDB" id="9804758at2"/>
<dbReference type="Pfam" id="PF03454">
    <property type="entry name" value="MoeA_C"/>
    <property type="match status" value="1"/>
</dbReference>
<comment type="function">
    <text evidence="2 14">Catalyzes the insertion of molybdate into adenylated molybdopterin with the concomitant release of AMP.</text>
</comment>
<dbReference type="EC" id="2.10.1.1" evidence="6 14"/>
<comment type="cofactor">
    <cofactor evidence="1 14">
        <name>Mg(2+)</name>
        <dbReference type="ChEBI" id="CHEBI:18420"/>
    </cofactor>
</comment>
<dbReference type="GO" id="GO:0006777">
    <property type="term" value="P:Mo-molybdopterin cofactor biosynthetic process"/>
    <property type="evidence" value="ECO:0007669"/>
    <property type="project" value="UniProtKB-UniRule"/>
</dbReference>
<keyword evidence="10 14" id="KW-0479">Metal-binding</keyword>
<dbReference type="PANTHER" id="PTHR10192">
    <property type="entry name" value="MOLYBDOPTERIN BIOSYNTHESIS PROTEIN"/>
    <property type="match status" value="1"/>
</dbReference>
<dbReference type="AlphaFoldDB" id="A0A1T4MFJ6"/>
<dbReference type="SUPFAM" id="SSF63867">
    <property type="entry name" value="MoeA C-terminal domain-like"/>
    <property type="match status" value="1"/>
</dbReference>
<dbReference type="Gene3D" id="2.40.340.10">
    <property type="entry name" value="MoeA, C-terminal, domain IV"/>
    <property type="match status" value="1"/>
</dbReference>
<comment type="function">
    <text evidence="3">May be involved in the biosynthesis of molybdopterin.</text>
</comment>
<keyword evidence="17" id="KW-1185">Reference proteome</keyword>
<evidence type="ECO:0000256" key="5">
    <source>
        <dbReference type="ARBA" id="ARBA00010763"/>
    </source>
</evidence>
<dbReference type="GO" id="GO:0046872">
    <property type="term" value="F:metal ion binding"/>
    <property type="evidence" value="ECO:0007669"/>
    <property type="project" value="UniProtKB-UniRule"/>
</dbReference>
<evidence type="ECO:0000256" key="11">
    <source>
        <dbReference type="ARBA" id="ARBA00022842"/>
    </source>
</evidence>
<dbReference type="InterPro" id="IPR008284">
    <property type="entry name" value="MoCF_biosynth_CS"/>
</dbReference>
<proteinExistence type="inferred from homology"/>
<dbReference type="Gene3D" id="3.90.105.10">
    <property type="entry name" value="Molybdopterin biosynthesis moea protein, domain 2"/>
    <property type="match status" value="1"/>
</dbReference>
<evidence type="ECO:0000256" key="2">
    <source>
        <dbReference type="ARBA" id="ARBA00002901"/>
    </source>
</evidence>
<evidence type="ECO:0000256" key="1">
    <source>
        <dbReference type="ARBA" id="ARBA00001946"/>
    </source>
</evidence>
<dbReference type="InterPro" id="IPR036135">
    <property type="entry name" value="MoeA_linker/N_sf"/>
</dbReference>
<keyword evidence="8 14" id="KW-0500">Molybdenum</keyword>
<dbReference type="SUPFAM" id="SSF63882">
    <property type="entry name" value="MoeA N-terminal region -like"/>
    <property type="match status" value="1"/>
</dbReference>
<evidence type="ECO:0000256" key="12">
    <source>
        <dbReference type="ARBA" id="ARBA00023150"/>
    </source>
</evidence>
<dbReference type="PROSITE" id="PS01079">
    <property type="entry name" value="MOCF_BIOSYNTHESIS_2"/>
    <property type="match status" value="1"/>
</dbReference>
<dbReference type="GO" id="GO:0005829">
    <property type="term" value="C:cytosol"/>
    <property type="evidence" value="ECO:0007669"/>
    <property type="project" value="TreeGrafter"/>
</dbReference>
<evidence type="ECO:0000256" key="4">
    <source>
        <dbReference type="ARBA" id="ARBA00005046"/>
    </source>
</evidence>
<sequence length="419" mass="44350">MAEFGKVITVPEALARLEQHLQDFRPRPERVPLLAARGRVLAEKVVSPTAVPGFYRSTVDGYAVRGADTFGATEDLPVFLPLLGEVLMGQAPPGPLPPGSAMAISTGGMLPEGADAIVMLEYTEMAPGMVAVLKPVAPGENVVRPGEDVTPGQEVLPAGRRLRAQDLGLLAGLGITEVTVAVKPRVALISTGDEIVAPEQEPGPGQVRDMNSYTLYALVDELGGEPRLYGVIRDQKEQLLAVARQALEENDVLIVSGGSSVGTRDATGEVLASLGEPGVFVHGISVRPGKPTILARCGQKLAVGLPGHPVSAMVTFDLFLRPILRALLGLPAPAPYRDREGRLTVTARLERNVLSGPAREDHVRCALEWREGELWAVPILGKSSLLSTMVKADGILRIPLEQDGISAGELVSIGLFEEG</sequence>
<dbReference type="InterPro" id="IPR005110">
    <property type="entry name" value="MoeA_linker/N"/>
</dbReference>
<comment type="catalytic activity">
    <reaction evidence="13">
        <text>adenylyl-molybdopterin + molybdate = Mo-molybdopterin + AMP + H(+)</text>
        <dbReference type="Rhea" id="RHEA:35047"/>
        <dbReference type="ChEBI" id="CHEBI:15378"/>
        <dbReference type="ChEBI" id="CHEBI:36264"/>
        <dbReference type="ChEBI" id="CHEBI:62727"/>
        <dbReference type="ChEBI" id="CHEBI:71302"/>
        <dbReference type="ChEBI" id="CHEBI:456215"/>
        <dbReference type="EC" id="2.10.1.1"/>
    </reaction>
</comment>
<gene>
    <name evidence="16" type="ORF">SAMN02745885_00553</name>
</gene>
<dbReference type="Proteomes" id="UP000189933">
    <property type="component" value="Unassembled WGS sequence"/>
</dbReference>
<keyword evidence="12 14" id="KW-0501">Molybdenum cofactor biosynthesis</keyword>
<keyword evidence="9 14" id="KW-0808">Transferase</keyword>
<evidence type="ECO:0000313" key="17">
    <source>
        <dbReference type="Proteomes" id="UP000189933"/>
    </source>
</evidence>
<name>A0A1T4MFJ6_9FIRM</name>
<reference evidence="17" key="1">
    <citation type="submission" date="2017-02" db="EMBL/GenBank/DDBJ databases">
        <authorList>
            <person name="Varghese N."/>
            <person name="Submissions S."/>
        </authorList>
    </citation>
    <scope>NUCLEOTIDE SEQUENCE [LARGE SCALE GENOMIC DNA]</scope>
    <source>
        <strain evidence="17">DSM 16521</strain>
    </source>
</reference>
<dbReference type="Pfam" id="PF03453">
    <property type="entry name" value="MoeA_N"/>
    <property type="match status" value="1"/>
</dbReference>
<evidence type="ECO:0000256" key="3">
    <source>
        <dbReference type="ARBA" id="ARBA00003487"/>
    </source>
</evidence>
<dbReference type="InterPro" id="IPR036425">
    <property type="entry name" value="MoaB/Mog-like_dom_sf"/>
</dbReference>
<dbReference type="Gene3D" id="2.170.190.11">
    <property type="entry name" value="Molybdopterin biosynthesis moea protein, domain 3"/>
    <property type="match status" value="1"/>
</dbReference>
<evidence type="ECO:0000256" key="10">
    <source>
        <dbReference type="ARBA" id="ARBA00022723"/>
    </source>
</evidence>
<protein>
    <recommendedName>
        <fullName evidence="7 14">Molybdopterin molybdenumtransferase</fullName>
        <ecNumber evidence="6 14">2.10.1.1</ecNumber>
    </recommendedName>
</protein>
<organism evidence="16 17">
    <name type="scientific">Carboxydocella sporoproducens DSM 16521</name>
    <dbReference type="NCBI Taxonomy" id="1121270"/>
    <lineage>
        <taxon>Bacteria</taxon>
        <taxon>Bacillati</taxon>
        <taxon>Bacillota</taxon>
        <taxon>Clostridia</taxon>
        <taxon>Eubacteriales</taxon>
        <taxon>Clostridiales Family XVI. Incertae Sedis</taxon>
        <taxon>Carboxydocella</taxon>
    </lineage>
</organism>
<dbReference type="InterPro" id="IPR005111">
    <property type="entry name" value="MoeA_C_domain_IV"/>
</dbReference>
<comment type="similarity">
    <text evidence="5 14">Belongs to the MoeA family.</text>
</comment>
<evidence type="ECO:0000259" key="15">
    <source>
        <dbReference type="SMART" id="SM00852"/>
    </source>
</evidence>
<dbReference type="SUPFAM" id="SSF53218">
    <property type="entry name" value="Molybdenum cofactor biosynthesis proteins"/>
    <property type="match status" value="1"/>
</dbReference>
<dbReference type="CDD" id="cd00887">
    <property type="entry name" value="MoeA"/>
    <property type="match status" value="1"/>
</dbReference>
<dbReference type="InterPro" id="IPR001453">
    <property type="entry name" value="MoaB/Mog_dom"/>
</dbReference>
<evidence type="ECO:0000256" key="8">
    <source>
        <dbReference type="ARBA" id="ARBA00022505"/>
    </source>
</evidence>
<dbReference type="InterPro" id="IPR038987">
    <property type="entry name" value="MoeA-like"/>
</dbReference>
<evidence type="ECO:0000313" key="16">
    <source>
        <dbReference type="EMBL" id="SJZ65637.1"/>
    </source>
</evidence>
<dbReference type="PANTHER" id="PTHR10192:SF5">
    <property type="entry name" value="GEPHYRIN"/>
    <property type="match status" value="1"/>
</dbReference>